<proteinExistence type="predicted"/>
<evidence type="ECO:0000313" key="2">
    <source>
        <dbReference type="WBParaSite" id="Hba_09899"/>
    </source>
</evidence>
<keyword evidence="1" id="KW-1185">Reference proteome</keyword>
<evidence type="ECO:0000313" key="1">
    <source>
        <dbReference type="Proteomes" id="UP000095283"/>
    </source>
</evidence>
<protein>
    <submittedName>
        <fullName evidence="2">Transposase</fullName>
    </submittedName>
</protein>
<sequence length="32" mass="3771">MPLYMFDWAGFKGHQLYANHPNNKLPMHLVLS</sequence>
<dbReference type="AlphaFoldDB" id="A0A1I7WXE7"/>
<name>A0A1I7WXE7_HETBA</name>
<accession>A0A1I7WXE7</accession>
<dbReference type="Proteomes" id="UP000095283">
    <property type="component" value="Unplaced"/>
</dbReference>
<dbReference type="WBParaSite" id="Hba_09899">
    <property type="protein sequence ID" value="Hba_09899"/>
    <property type="gene ID" value="Hba_09899"/>
</dbReference>
<reference evidence="2" key="1">
    <citation type="submission" date="2016-11" db="UniProtKB">
        <authorList>
            <consortium name="WormBaseParasite"/>
        </authorList>
    </citation>
    <scope>IDENTIFICATION</scope>
</reference>
<organism evidence="1 2">
    <name type="scientific">Heterorhabditis bacteriophora</name>
    <name type="common">Entomopathogenic nematode worm</name>
    <dbReference type="NCBI Taxonomy" id="37862"/>
    <lineage>
        <taxon>Eukaryota</taxon>
        <taxon>Metazoa</taxon>
        <taxon>Ecdysozoa</taxon>
        <taxon>Nematoda</taxon>
        <taxon>Chromadorea</taxon>
        <taxon>Rhabditida</taxon>
        <taxon>Rhabditina</taxon>
        <taxon>Rhabditomorpha</taxon>
        <taxon>Strongyloidea</taxon>
        <taxon>Heterorhabditidae</taxon>
        <taxon>Heterorhabditis</taxon>
    </lineage>
</organism>